<sequence length="335" mass="34990">MSIDLRSDTVTQPTDAMRRAMASARCGDDGYGEDPTVRELEERAAGLLGMEAALFVASGTMANQVALRTLTTPGSVVVVGARAHLCQFERGASARNALVQLHTLADDDGAPTADAVADAVATYRAIGVQPALIAIENTHMPSGGTPLDPVRTGALADAATATPLYIDGARLWNASVALGVEPSVLTERATAVSTCFSKGLGAPMGSVVAGSADLVERARWERQALGGRLRQAGIIAAAALVALDEWRSVLARDHERAAVLRDRVAAELGDARVRWGGTNMVLVDADRPVEMLARLREAGVLANAIGPRTLRFVVHRDLSDAEVTVAGTTIAQVVS</sequence>
<keyword evidence="4 7" id="KW-0456">Lyase</keyword>
<dbReference type="HOGENOM" id="CLU_029381_0_4_11"/>
<dbReference type="Pfam" id="PF01212">
    <property type="entry name" value="Beta_elim_lyase"/>
    <property type="match status" value="1"/>
</dbReference>
<dbReference type="eggNOG" id="COG2008">
    <property type="taxonomic scope" value="Bacteria"/>
</dbReference>
<dbReference type="AlphaFoldDB" id="C7LY23"/>
<dbReference type="Proteomes" id="UP000000771">
    <property type="component" value="Chromosome"/>
</dbReference>
<protein>
    <submittedName>
        <fullName evidence="7">Aromatic amino acid beta-eliminating lyase/threonine aldolase</fullName>
    </submittedName>
</protein>
<comment type="cofactor">
    <cofactor evidence="1">
        <name>pyridoxal 5'-phosphate</name>
        <dbReference type="ChEBI" id="CHEBI:597326"/>
    </cofactor>
</comment>
<feature type="domain" description="Aromatic amino acid beta-eliminating lyase/threonine aldolase" evidence="6">
    <location>
        <begin position="4"/>
        <end position="285"/>
    </location>
</feature>
<dbReference type="InterPro" id="IPR015422">
    <property type="entry name" value="PyrdxlP-dep_Trfase_small"/>
</dbReference>
<evidence type="ECO:0000313" key="8">
    <source>
        <dbReference type="Proteomes" id="UP000000771"/>
    </source>
</evidence>
<dbReference type="GO" id="GO:0008732">
    <property type="term" value="F:L-allo-threonine aldolase activity"/>
    <property type="evidence" value="ECO:0007669"/>
    <property type="project" value="TreeGrafter"/>
</dbReference>
<accession>C7LY23</accession>
<evidence type="ECO:0000259" key="6">
    <source>
        <dbReference type="Pfam" id="PF01212"/>
    </source>
</evidence>
<dbReference type="InterPro" id="IPR023603">
    <property type="entry name" value="Low_specificity_L-TA-like"/>
</dbReference>
<dbReference type="GO" id="GO:0006545">
    <property type="term" value="P:glycine biosynthetic process"/>
    <property type="evidence" value="ECO:0007669"/>
    <property type="project" value="TreeGrafter"/>
</dbReference>
<keyword evidence="8" id="KW-1185">Reference proteome</keyword>
<dbReference type="InterPro" id="IPR001597">
    <property type="entry name" value="ArAA_b-elim_lyase/Thr_aldolase"/>
</dbReference>
<dbReference type="STRING" id="525909.Afer_0679"/>
<dbReference type="PANTHER" id="PTHR48097:SF9">
    <property type="entry name" value="L-THREONINE ALDOLASE"/>
    <property type="match status" value="1"/>
</dbReference>
<proteinExistence type="inferred from homology"/>
<dbReference type="PIRSF" id="PIRSF017617">
    <property type="entry name" value="Thr_aldolase"/>
    <property type="match status" value="1"/>
</dbReference>
<evidence type="ECO:0000313" key="7">
    <source>
        <dbReference type="EMBL" id="ACU53631.1"/>
    </source>
</evidence>
<dbReference type="Gene3D" id="3.40.640.10">
    <property type="entry name" value="Type I PLP-dependent aspartate aminotransferase-like (Major domain)"/>
    <property type="match status" value="1"/>
</dbReference>
<dbReference type="GO" id="GO:0006567">
    <property type="term" value="P:L-threonine catabolic process"/>
    <property type="evidence" value="ECO:0007669"/>
    <property type="project" value="TreeGrafter"/>
</dbReference>
<dbReference type="InterPro" id="IPR015424">
    <property type="entry name" value="PyrdxlP-dep_Trfase"/>
</dbReference>
<dbReference type="PANTHER" id="PTHR48097">
    <property type="entry name" value="L-THREONINE ALDOLASE-RELATED"/>
    <property type="match status" value="1"/>
</dbReference>
<dbReference type="NCBIfam" id="NF041359">
    <property type="entry name" value="GntG_guanitoxin"/>
    <property type="match status" value="1"/>
</dbReference>
<dbReference type="RefSeq" id="WP_015798122.1">
    <property type="nucleotide sequence ID" value="NC_013124.1"/>
</dbReference>
<organism evidence="7 8">
    <name type="scientific">Acidimicrobium ferrooxidans (strain DSM 10331 / JCM 15462 / NBRC 103882 / ICP)</name>
    <dbReference type="NCBI Taxonomy" id="525909"/>
    <lineage>
        <taxon>Bacteria</taxon>
        <taxon>Bacillati</taxon>
        <taxon>Actinomycetota</taxon>
        <taxon>Acidimicrobiia</taxon>
        <taxon>Acidimicrobiales</taxon>
        <taxon>Acidimicrobiaceae</taxon>
        <taxon>Acidimicrobium</taxon>
    </lineage>
</organism>
<dbReference type="Gene3D" id="3.90.1150.10">
    <property type="entry name" value="Aspartate Aminotransferase, domain 1"/>
    <property type="match status" value="1"/>
</dbReference>
<keyword evidence="3" id="KW-0663">Pyridoxal phosphate</keyword>
<dbReference type="OrthoDB" id="9774495at2"/>
<dbReference type="FunFam" id="3.40.640.10:FF:000030">
    <property type="entry name" value="Low-specificity L-threonine aldolase"/>
    <property type="match status" value="1"/>
</dbReference>
<evidence type="ECO:0000256" key="5">
    <source>
        <dbReference type="PIRSR" id="PIRSR017617-1"/>
    </source>
</evidence>
<dbReference type="InterPro" id="IPR015421">
    <property type="entry name" value="PyrdxlP-dep_Trfase_major"/>
</dbReference>
<reference evidence="7 8" key="1">
    <citation type="journal article" date="2009" name="Stand. Genomic Sci.">
        <title>Complete genome sequence of Acidimicrobium ferrooxidans type strain (ICP).</title>
        <authorList>
            <person name="Clum A."/>
            <person name="Nolan M."/>
            <person name="Lang E."/>
            <person name="Glavina Del Rio T."/>
            <person name="Tice H."/>
            <person name="Copeland A."/>
            <person name="Cheng J.F."/>
            <person name="Lucas S."/>
            <person name="Chen F."/>
            <person name="Bruce D."/>
            <person name="Goodwin L."/>
            <person name="Pitluck S."/>
            <person name="Ivanova N."/>
            <person name="Mavrommatis K."/>
            <person name="Mikhailova N."/>
            <person name="Pati A."/>
            <person name="Chen A."/>
            <person name="Palaniappan K."/>
            <person name="Goker M."/>
            <person name="Spring S."/>
            <person name="Land M."/>
            <person name="Hauser L."/>
            <person name="Chang Y.J."/>
            <person name="Jeffries C.C."/>
            <person name="Chain P."/>
            <person name="Bristow J."/>
            <person name="Eisen J.A."/>
            <person name="Markowitz V."/>
            <person name="Hugenholtz P."/>
            <person name="Kyrpides N.C."/>
            <person name="Klenk H.P."/>
            <person name="Lapidus A."/>
        </authorList>
    </citation>
    <scope>NUCLEOTIDE SEQUENCE [LARGE SCALE GENOMIC DNA]</scope>
    <source>
        <strain evidence="8">DSM 10331 / JCM 15462 / NBRC 103882 / ICP</strain>
    </source>
</reference>
<gene>
    <name evidence="7" type="ordered locus">Afer_0679</name>
</gene>
<evidence type="ECO:0000256" key="4">
    <source>
        <dbReference type="ARBA" id="ARBA00023239"/>
    </source>
</evidence>
<evidence type="ECO:0000256" key="3">
    <source>
        <dbReference type="ARBA" id="ARBA00022898"/>
    </source>
</evidence>
<evidence type="ECO:0000256" key="1">
    <source>
        <dbReference type="ARBA" id="ARBA00001933"/>
    </source>
</evidence>
<dbReference type="GO" id="GO:0005829">
    <property type="term" value="C:cytosol"/>
    <property type="evidence" value="ECO:0007669"/>
    <property type="project" value="TreeGrafter"/>
</dbReference>
<feature type="modified residue" description="N6-(pyridoxal phosphate)lysine" evidence="5">
    <location>
        <position position="198"/>
    </location>
</feature>
<dbReference type="KEGG" id="afo:Afer_0679"/>
<dbReference type="SUPFAM" id="SSF53383">
    <property type="entry name" value="PLP-dependent transferases"/>
    <property type="match status" value="1"/>
</dbReference>
<dbReference type="EMBL" id="CP001631">
    <property type="protein sequence ID" value="ACU53631.1"/>
    <property type="molecule type" value="Genomic_DNA"/>
</dbReference>
<comment type="similarity">
    <text evidence="2">Belongs to the threonine aldolase family.</text>
</comment>
<evidence type="ECO:0000256" key="2">
    <source>
        <dbReference type="ARBA" id="ARBA00006966"/>
    </source>
</evidence>
<name>C7LY23_ACIFD</name>